<dbReference type="PANTHER" id="PTHR42928">
    <property type="entry name" value="TRICARBOXYLATE-BINDING PROTEIN"/>
    <property type="match status" value="1"/>
</dbReference>
<sequence length="329" mass="34887">MQAIPHLPALRRRQLLQGAAAAAAGSLLPLGQAFAQGFPSQPLRLIVPFGPGGLADISARLVAAKLGEKLGQQVLVDNRPGAGGIVAAQATLSAPHDGHTLILFSNGTTIAKTLLKLPYDPQADFVPLSSMAYFDLNLLVGKDSPFKDLKALLAEGARRPLNLGSINPGSTQHLSAELFRATSHIQAVMVPFKTSGEVQVALLRGDIDVGFESYAALRGGIDGGQLRALATTGPARTPWLPQVPTAREMGLDYEVTGWNAVYAPKGVPQAALDVLGAAMREVMAQPDLRKRLLELGTEPRGSTPAEMAAVFEHDRRKWAQVIQQANIKV</sequence>
<dbReference type="PROSITE" id="PS51318">
    <property type="entry name" value="TAT"/>
    <property type="match status" value="1"/>
</dbReference>
<reference evidence="3 4" key="1">
    <citation type="submission" date="2020-04" db="EMBL/GenBank/DDBJ databases">
        <title>Ramlibacter sp. G-1-2-2 isolated from soil.</title>
        <authorList>
            <person name="Dahal R.H."/>
        </authorList>
    </citation>
    <scope>NUCLEOTIDE SEQUENCE [LARGE SCALE GENOMIC DNA]</scope>
    <source>
        <strain evidence="3 4">G-1-2-2</strain>
    </source>
</reference>
<dbReference type="AlphaFoldDB" id="A0A848H4X5"/>
<dbReference type="EMBL" id="JABBFX010000001">
    <property type="protein sequence ID" value="NML44569.1"/>
    <property type="molecule type" value="Genomic_DNA"/>
</dbReference>
<comment type="caution">
    <text evidence="3">The sequence shown here is derived from an EMBL/GenBank/DDBJ whole genome shotgun (WGS) entry which is preliminary data.</text>
</comment>
<dbReference type="InterPro" id="IPR042100">
    <property type="entry name" value="Bug_dom1"/>
</dbReference>
<dbReference type="Pfam" id="PF03401">
    <property type="entry name" value="TctC"/>
    <property type="match status" value="1"/>
</dbReference>
<dbReference type="PIRSF" id="PIRSF017082">
    <property type="entry name" value="YflP"/>
    <property type="match status" value="1"/>
</dbReference>
<accession>A0A848H4X5</accession>
<dbReference type="CDD" id="cd07012">
    <property type="entry name" value="PBP2_Bug_TTT"/>
    <property type="match status" value="1"/>
</dbReference>
<evidence type="ECO:0000256" key="2">
    <source>
        <dbReference type="SAM" id="SignalP"/>
    </source>
</evidence>
<keyword evidence="2" id="KW-0732">Signal</keyword>
<proteinExistence type="inferred from homology"/>
<evidence type="ECO:0000313" key="4">
    <source>
        <dbReference type="Proteomes" id="UP000541185"/>
    </source>
</evidence>
<dbReference type="Proteomes" id="UP000541185">
    <property type="component" value="Unassembled WGS sequence"/>
</dbReference>
<gene>
    <name evidence="3" type="ORF">HHL11_12455</name>
</gene>
<comment type="similarity">
    <text evidence="1">Belongs to the UPF0065 (bug) family.</text>
</comment>
<dbReference type="InterPro" id="IPR005064">
    <property type="entry name" value="BUG"/>
</dbReference>
<dbReference type="Gene3D" id="3.40.190.10">
    <property type="entry name" value="Periplasmic binding protein-like II"/>
    <property type="match status" value="1"/>
</dbReference>
<dbReference type="PANTHER" id="PTHR42928:SF5">
    <property type="entry name" value="BLR1237 PROTEIN"/>
    <property type="match status" value="1"/>
</dbReference>
<keyword evidence="4" id="KW-1185">Reference proteome</keyword>
<dbReference type="InterPro" id="IPR006311">
    <property type="entry name" value="TAT_signal"/>
</dbReference>
<feature type="signal peptide" evidence="2">
    <location>
        <begin position="1"/>
        <end position="35"/>
    </location>
</feature>
<dbReference type="Gene3D" id="3.40.190.150">
    <property type="entry name" value="Bordetella uptake gene, domain 1"/>
    <property type="match status" value="1"/>
</dbReference>
<feature type="chain" id="PRO_5032550312" evidence="2">
    <location>
        <begin position="36"/>
        <end position="329"/>
    </location>
</feature>
<dbReference type="SUPFAM" id="SSF53850">
    <property type="entry name" value="Periplasmic binding protein-like II"/>
    <property type="match status" value="1"/>
</dbReference>
<evidence type="ECO:0000313" key="3">
    <source>
        <dbReference type="EMBL" id="NML44569.1"/>
    </source>
</evidence>
<evidence type="ECO:0000256" key="1">
    <source>
        <dbReference type="ARBA" id="ARBA00006987"/>
    </source>
</evidence>
<protein>
    <submittedName>
        <fullName evidence="3">Tripartite tricarboxylate transporter substrate binding protein</fullName>
    </submittedName>
</protein>
<name>A0A848H4X5_9BURK</name>
<organism evidence="3 4">
    <name type="scientific">Ramlibacter agri</name>
    <dbReference type="NCBI Taxonomy" id="2728837"/>
    <lineage>
        <taxon>Bacteria</taxon>
        <taxon>Pseudomonadati</taxon>
        <taxon>Pseudomonadota</taxon>
        <taxon>Betaproteobacteria</taxon>
        <taxon>Burkholderiales</taxon>
        <taxon>Comamonadaceae</taxon>
        <taxon>Ramlibacter</taxon>
    </lineage>
</organism>
<dbReference type="RefSeq" id="WP_169418689.1">
    <property type="nucleotide sequence ID" value="NZ_JABBFX010000001.1"/>
</dbReference>